<dbReference type="AlphaFoldDB" id="A0AAD5VHD9"/>
<evidence type="ECO:0000313" key="1">
    <source>
        <dbReference type="EMBL" id="KAJ3557120.1"/>
    </source>
</evidence>
<accession>A0AAD5VHD9</accession>
<evidence type="ECO:0000313" key="2">
    <source>
        <dbReference type="Proteomes" id="UP001213000"/>
    </source>
</evidence>
<comment type="caution">
    <text evidence="1">The sequence shown here is derived from an EMBL/GenBank/DDBJ whole genome shotgun (WGS) entry which is preliminary data.</text>
</comment>
<protein>
    <submittedName>
        <fullName evidence="1">Uncharacterized protein</fullName>
    </submittedName>
</protein>
<keyword evidence="2" id="KW-1185">Reference proteome</keyword>
<dbReference type="EMBL" id="JANIEX010001512">
    <property type="protein sequence ID" value="KAJ3557120.1"/>
    <property type="molecule type" value="Genomic_DNA"/>
</dbReference>
<reference evidence="1" key="1">
    <citation type="submission" date="2022-07" db="EMBL/GenBank/DDBJ databases">
        <title>Genome Sequence of Leucocoprinus birnbaumii.</title>
        <authorList>
            <person name="Buettner E."/>
        </authorList>
    </citation>
    <scope>NUCLEOTIDE SEQUENCE</scope>
    <source>
        <strain evidence="1">VT141</strain>
    </source>
</reference>
<dbReference type="Proteomes" id="UP001213000">
    <property type="component" value="Unassembled WGS sequence"/>
</dbReference>
<organism evidence="1 2">
    <name type="scientific">Leucocoprinus birnbaumii</name>
    <dbReference type="NCBI Taxonomy" id="56174"/>
    <lineage>
        <taxon>Eukaryota</taxon>
        <taxon>Fungi</taxon>
        <taxon>Dikarya</taxon>
        <taxon>Basidiomycota</taxon>
        <taxon>Agaricomycotina</taxon>
        <taxon>Agaricomycetes</taxon>
        <taxon>Agaricomycetidae</taxon>
        <taxon>Agaricales</taxon>
        <taxon>Agaricineae</taxon>
        <taxon>Agaricaceae</taxon>
        <taxon>Leucocoprinus</taxon>
    </lineage>
</organism>
<name>A0AAD5VHD9_9AGAR</name>
<gene>
    <name evidence="1" type="ORF">NP233_g11824</name>
</gene>
<proteinExistence type="predicted"/>
<sequence>MRHTVVLGRKYRNTGCMIPKQPFRMTVLRKVIPHDSMYDPKTKPEIPGSVRPTCDQVTLPIYEIKFTPTLESNASPHRVFTPFIAQTGQDWWSVQGFTENQDDITKIYNNTTVGPYSFQVFVSALKWTAAKVKVSGVPAGRRPSSKVNHGVQKRLLMSEIQKAIPAPKRPRISLLAVETVTENQDPMEQVATVTSLGHRQNPGRRIRSACLG</sequence>